<keyword evidence="1" id="KW-0436">Ligase</keyword>
<comment type="pathway">
    <text evidence="8">Amino-acid biosynthesis; L-asparagine biosynthesis.</text>
</comment>
<dbReference type="PIRSF" id="PIRSF001589">
    <property type="entry name" value="Asn_synthetase_glu-h"/>
    <property type="match status" value="1"/>
</dbReference>
<comment type="caution">
    <text evidence="14">The sequence shown here is derived from an EMBL/GenBank/DDBJ whole genome shotgun (WGS) entry which is preliminary data.</text>
</comment>
<dbReference type="Gene3D" id="3.60.20.10">
    <property type="entry name" value="Glutamine Phosphoribosylpyrophosphate, subunit 1, domain 1"/>
    <property type="match status" value="1"/>
</dbReference>
<keyword evidence="3 9" id="KW-0547">Nucleotide-binding</keyword>
<feature type="binding site" evidence="11">
    <location>
        <position position="232"/>
    </location>
    <ligand>
        <name>ATP</name>
        <dbReference type="ChEBI" id="CHEBI:30616"/>
    </ligand>
</feature>
<dbReference type="AlphaFoldDB" id="A0AAP0L2C1"/>
<dbReference type="EC" id="6.3.5.4" evidence="9"/>
<evidence type="ECO:0000256" key="3">
    <source>
        <dbReference type="ARBA" id="ARBA00022741"/>
    </source>
</evidence>
<evidence type="ECO:0000256" key="2">
    <source>
        <dbReference type="ARBA" id="ARBA00022605"/>
    </source>
</evidence>
<evidence type="ECO:0000256" key="5">
    <source>
        <dbReference type="ARBA" id="ARBA00022888"/>
    </source>
</evidence>
<proteinExistence type="predicted"/>
<keyword evidence="2 10" id="KW-0028">Amino-acid biosynthesis</keyword>
<evidence type="ECO:0000256" key="7">
    <source>
        <dbReference type="ARBA" id="ARBA00048741"/>
    </source>
</evidence>
<feature type="binding site" evidence="11">
    <location>
        <begin position="342"/>
        <end position="343"/>
    </location>
    <ligand>
        <name>ATP</name>
        <dbReference type="ChEBI" id="CHEBI:30616"/>
    </ligand>
</feature>
<dbReference type="InterPro" id="IPR050795">
    <property type="entry name" value="Asn_Synthetase"/>
</dbReference>
<dbReference type="InterPro" id="IPR014729">
    <property type="entry name" value="Rossmann-like_a/b/a_fold"/>
</dbReference>
<organism evidence="14 15">
    <name type="scientific">Stephania yunnanensis</name>
    <dbReference type="NCBI Taxonomy" id="152371"/>
    <lineage>
        <taxon>Eukaryota</taxon>
        <taxon>Viridiplantae</taxon>
        <taxon>Streptophyta</taxon>
        <taxon>Embryophyta</taxon>
        <taxon>Tracheophyta</taxon>
        <taxon>Spermatophyta</taxon>
        <taxon>Magnoliopsida</taxon>
        <taxon>Ranunculales</taxon>
        <taxon>Menispermaceae</taxon>
        <taxon>Menispermoideae</taxon>
        <taxon>Cissampelideae</taxon>
        <taxon>Stephania</taxon>
    </lineage>
</organism>
<dbReference type="InterPro" id="IPR029055">
    <property type="entry name" value="Ntn_hydrolases_N"/>
</dbReference>
<accession>A0AAP0L2C1</accession>
<dbReference type="SUPFAM" id="SSF52402">
    <property type="entry name" value="Adenine nucleotide alpha hydrolases-like"/>
    <property type="match status" value="1"/>
</dbReference>
<evidence type="ECO:0000256" key="1">
    <source>
        <dbReference type="ARBA" id="ARBA00022598"/>
    </source>
</evidence>
<gene>
    <name evidence="14" type="ORF">Syun_004070</name>
</gene>
<evidence type="ECO:0000259" key="13">
    <source>
        <dbReference type="PROSITE" id="PS51278"/>
    </source>
</evidence>
<feature type="domain" description="Glutamine amidotransferase type-2" evidence="13">
    <location>
        <begin position="2"/>
        <end position="185"/>
    </location>
</feature>
<dbReference type="CDD" id="cd00712">
    <property type="entry name" value="AsnB"/>
    <property type="match status" value="1"/>
</dbReference>
<evidence type="ECO:0000256" key="6">
    <source>
        <dbReference type="ARBA" id="ARBA00022962"/>
    </source>
</evidence>
<dbReference type="FunFam" id="3.40.50.620:FF:000055">
    <property type="entry name" value="Asparagine synthetase [glutamine-hydrolyzing]"/>
    <property type="match status" value="1"/>
</dbReference>
<keyword evidence="5 10" id="KW-0061">Asparagine biosynthesis</keyword>
<dbReference type="FunFam" id="3.60.20.10:FF:000024">
    <property type="entry name" value="Asparagine synthetase [glutamine-hydrolyzing]"/>
    <property type="match status" value="1"/>
</dbReference>
<evidence type="ECO:0000256" key="11">
    <source>
        <dbReference type="PIRSR" id="PIRSR001589-2"/>
    </source>
</evidence>
<dbReference type="GO" id="GO:0005829">
    <property type="term" value="C:cytosol"/>
    <property type="evidence" value="ECO:0007669"/>
    <property type="project" value="TreeGrafter"/>
</dbReference>
<dbReference type="PROSITE" id="PS51278">
    <property type="entry name" value="GATASE_TYPE_2"/>
    <property type="match status" value="1"/>
</dbReference>
<keyword evidence="6 10" id="KW-0315">Glutamine amidotransferase</keyword>
<feature type="site" description="Important for beta-aspartyl-AMP intermediate formation" evidence="12">
    <location>
        <position position="344"/>
    </location>
</feature>
<dbReference type="SUPFAM" id="SSF56235">
    <property type="entry name" value="N-terminal nucleophile aminohydrolases (Ntn hydrolases)"/>
    <property type="match status" value="1"/>
</dbReference>
<sequence>MCGILAVLGCLDNSQAKRARIVELSRRLRHRGPDWSGLHCYQDCYLAHQRLAIIDPASGDQPLYNEDKSVAVTVNGEIYNHQDLRAKLKSHEFRTGSDCEVIAHLYEEYGEDFVDMLDGMFSFVLLDTRDKSFIAARDAIGITPLYMGWGLDGSIWFASEMKALSDDCERFISFPPGYIYSSKQAGQLRRWYNPPWYSESIASTPYDPSVLRDAFEKSVVKRLMTDVPFGVLLSGGLDSSLVAAVASRYLAKSEAARSWGSQLHTFCIGLKGSPDLRAAREVADYLGTRHHEFHFTVQEGLDAIEEVIYHIETYDVTTIRASTPMFLMSRKIKSLGVKMVISGEGSDEIFGGYLYFHKAPNKEEFHLETCRKIKALHLYDCLRANKSTSAWGVEARVPFLDKHFINVAMDIDPDWKMVKPEIGRMEKWILRNAFDVEEKPYLPKHILYRQKEQFSDGVGYSWIDGLKDHANQHVSDAMLANASFVYPENTPMSKEAYYYRGIFEKFFPKSAARSTVPGGPSVACSTAKALEWDEAWSKNPDPSGRAALGIHAAAYDAAEPVLQINNGNMLPEKLQDGIAHATTAAVV</sequence>
<dbReference type="Pfam" id="PF13537">
    <property type="entry name" value="GATase_7"/>
    <property type="match status" value="1"/>
</dbReference>
<evidence type="ECO:0000256" key="9">
    <source>
        <dbReference type="PIRNR" id="PIRNR001589"/>
    </source>
</evidence>
<dbReference type="GO" id="GO:0004066">
    <property type="term" value="F:asparagine synthase (glutamine-hydrolyzing) activity"/>
    <property type="evidence" value="ECO:0007669"/>
    <property type="project" value="UniProtKB-EC"/>
</dbReference>
<evidence type="ECO:0000256" key="12">
    <source>
        <dbReference type="PIRSR" id="PIRSR001589-3"/>
    </source>
</evidence>
<dbReference type="Proteomes" id="UP001420932">
    <property type="component" value="Unassembled WGS sequence"/>
</dbReference>
<keyword evidence="15" id="KW-1185">Reference proteome</keyword>
<protein>
    <recommendedName>
        <fullName evidence="9">Asparagine synthetase [glutamine-hydrolyzing]</fullName>
        <ecNumber evidence="9">6.3.5.4</ecNumber>
    </recommendedName>
</protein>
<evidence type="ECO:0000256" key="4">
    <source>
        <dbReference type="ARBA" id="ARBA00022840"/>
    </source>
</evidence>
<comment type="catalytic activity">
    <reaction evidence="7 9">
        <text>L-aspartate + L-glutamine + ATP + H2O = L-asparagine + L-glutamate + AMP + diphosphate + H(+)</text>
        <dbReference type="Rhea" id="RHEA:12228"/>
        <dbReference type="ChEBI" id="CHEBI:15377"/>
        <dbReference type="ChEBI" id="CHEBI:15378"/>
        <dbReference type="ChEBI" id="CHEBI:29985"/>
        <dbReference type="ChEBI" id="CHEBI:29991"/>
        <dbReference type="ChEBI" id="CHEBI:30616"/>
        <dbReference type="ChEBI" id="CHEBI:33019"/>
        <dbReference type="ChEBI" id="CHEBI:58048"/>
        <dbReference type="ChEBI" id="CHEBI:58359"/>
        <dbReference type="ChEBI" id="CHEBI:456215"/>
        <dbReference type="EC" id="6.3.5.4"/>
    </reaction>
</comment>
<keyword evidence="4 9" id="KW-0067">ATP-binding</keyword>
<dbReference type="InterPro" id="IPR017932">
    <property type="entry name" value="GATase_2_dom"/>
</dbReference>
<name>A0AAP0L2C1_9MAGN</name>
<feature type="active site" description="For GATase activity" evidence="10">
    <location>
        <position position="2"/>
    </location>
</feature>
<dbReference type="CDD" id="cd01991">
    <property type="entry name" value="Asn_synthase_B_C"/>
    <property type="match status" value="1"/>
</dbReference>
<dbReference type="Pfam" id="PF00733">
    <property type="entry name" value="Asn_synthase"/>
    <property type="match status" value="1"/>
</dbReference>
<dbReference type="InterPro" id="IPR001962">
    <property type="entry name" value="Asn_synthase"/>
</dbReference>
<dbReference type="Gene3D" id="3.40.50.620">
    <property type="entry name" value="HUPs"/>
    <property type="match status" value="1"/>
</dbReference>
<evidence type="ECO:0000256" key="8">
    <source>
        <dbReference type="ARBA" id="ARBA00060583"/>
    </source>
</evidence>
<dbReference type="GO" id="GO:0006529">
    <property type="term" value="P:asparagine biosynthetic process"/>
    <property type="evidence" value="ECO:0007669"/>
    <property type="project" value="UniProtKB-KW"/>
</dbReference>
<dbReference type="NCBIfam" id="NF006949">
    <property type="entry name" value="PRK09431.1"/>
    <property type="match status" value="1"/>
</dbReference>
<dbReference type="GO" id="GO:0006950">
    <property type="term" value="P:response to stress"/>
    <property type="evidence" value="ECO:0007669"/>
    <property type="project" value="UniProtKB-ARBA"/>
</dbReference>
<dbReference type="InterPro" id="IPR033738">
    <property type="entry name" value="AsnB_N"/>
</dbReference>
<evidence type="ECO:0000313" key="14">
    <source>
        <dbReference type="EMBL" id="KAK9163168.1"/>
    </source>
</evidence>
<dbReference type="EMBL" id="JBBNAF010000002">
    <property type="protein sequence ID" value="KAK9163168.1"/>
    <property type="molecule type" value="Genomic_DNA"/>
</dbReference>
<dbReference type="GO" id="GO:0005524">
    <property type="term" value="F:ATP binding"/>
    <property type="evidence" value="ECO:0007669"/>
    <property type="project" value="UniProtKB-KW"/>
</dbReference>
<feature type="binding site" evidence="11">
    <location>
        <position position="268"/>
    </location>
    <ligand>
        <name>ATP</name>
        <dbReference type="ChEBI" id="CHEBI:30616"/>
    </ligand>
</feature>
<dbReference type="PANTHER" id="PTHR11772">
    <property type="entry name" value="ASPARAGINE SYNTHETASE"/>
    <property type="match status" value="1"/>
</dbReference>
<evidence type="ECO:0000313" key="15">
    <source>
        <dbReference type="Proteomes" id="UP001420932"/>
    </source>
</evidence>
<reference evidence="14 15" key="1">
    <citation type="submission" date="2024-01" db="EMBL/GenBank/DDBJ databases">
        <title>Genome assemblies of Stephania.</title>
        <authorList>
            <person name="Yang L."/>
        </authorList>
    </citation>
    <scope>NUCLEOTIDE SEQUENCE [LARGE SCALE GENOMIC DNA]</scope>
    <source>
        <strain evidence="14">YNDBR</strain>
        <tissue evidence="14">Leaf</tissue>
    </source>
</reference>
<evidence type="ECO:0000256" key="10">
    <source>
        <dbReference type="PIRSR" id="PIRSR001589-1"/>
    </source>
</evidence>
<feature type="binding site" evidence="11">
    <location>
        <position position="98"/>
    </location>
    <ligand>
        <name>L-glutamine</name>
        <dbReference type="ChEBI" id="CHEBI:58359"/>
    </ligand>
</feature>
<dbReference type="PANTHER" id="PTHR11772:SF2">
    <property type="entry name" value="ASPARAGINE SYNTHETASE [GLUTAMINE-HYDROLYZING]"/>
    <property type="match status" value="1"/>
</dbReference>
<dbReference type="InterPro" id="IPR006426">
    <property type="entry name" value="Asn_synth_AEB"/>
</dbReference>